<dbReference type="SUPFAM" id="SSF46785">
    <property type="entry name" value="Winged helix' DNA-binding domain"/>
    <property type="match status" value="2"/>
</dbReference>
<comment type="similarity">
    <text evidence="1">Belongs to the VPS25 family.</text>
</comment>
<dbReference type="GO" id="GO:0005198">
    <property type="term" value="F:structural molecule activity"/>
    <property type="evidence" value="ECO:0007669"/>
    <property type="project" value="TreeGrafter"/>
</dbReference>
<dbReference type="Gene3D" id="1.10.10.570">
    <property type="entry name" value="Winged helix' DNA-binding domain. Chain C. Domain 1"/>
    <property type="match status" value="1"/>
</dbReference>
<evidence type="ECO:0000313" key="4">
    <source>
        <dbReference type="EMBL" id="CAE0682622.1"/>
    </source>
</evidence>
<evidence type="ECO:0000256" key="2">
    <source>
        <dbReference type="ARBA" id="ARBA00022448"/>
    </source>
</evidence>
<dbReference type="EMBL" id="HBIV01049719">
    <property type="protein sequence ID" value="CAE0682622.1"/>
    <property type="molecule type" value="Transcribed_RNA"/>
</dbReference>
<protein>
    <recommendedName>
        <fullName evidence="5">ESCRT-II complex subunit VPS25</fullName>
    </recommendedName>
</protein>
<dbReference type="GO" id="GO:0043328">
    <property type="term" value="P:protein transport to vacuole involved in ubiquitin-dependent protein catabolic process via the multivesicular body sorting pathway"/>
    <property type="evidence" value="ECO:0007669"/>
    <property type="project" value="TreeGrafter"/>
</dbReference>
<keyword evidence="3" id="KW-0653">Protein transport</keyword>
<sequence length="183" mass="21075">MTDTKSTFGFPKFYEFPPFFTIQPVQKTRIKQLSIWVEFLRDYQKHIGNTTVEISKAAAHGGAPFGNPKIKRKLTADGIKTVLEEFCHQGYGVWTDKSHSICRTSWKKFEEWGTILYNWAKENGQLGRICTLNEIRTENTGEEFHMMEAELLHAALQRMEKDGLAELYPGDTLDELGVKIVER</sequence>
<dbReference type="GO" id="GO:0042803">
    <property type="term" value="F:protein homodimerization activity"/>
    <property type="evidence" value="ECO:0007669"/>
    <property type="project" value="TreeGrafter"/>
</dbReference>
<dbReference type="PANTHER" id="PTHR13149:SF0">
    <property type="entry name" value="VACUOLAR PROTEIN-SORTING-ASSOCIATED PROTEIN 25"/>
    <property type="match status" value="1"/>
</dbReference>
<dbReference type="InterPro" id="IPR014041">
    <property type="entry name" value="ESCRT-II_cplx_Vps25-sub_N"/>
</dbReference>
<dbReference type="Pfam" id="PF05871">
    <property type="entry name" value="ESCRT-II"/>
    <property type="match status" value="1"/>
</dbReference>
<evidence type="ECO:0008006" key="5">
    <source>
        <dbReference type="Google" id="ProtNLM"/>
    </source>
</evidence>
<reference evidence="4" key="1">
    <citation type="submission" date="2021-01" db="EMBL/GenBank/DDBJ databases">
        <authorList>
            <person name="Corre E."/>
            <person name="Pelletier E."/>
            <person name="Niang G."/>
            <person name="Scheremetjew M."/>
            <person name="Finn R."/>
            <person name="Kale V."/>
            <person name="Holt S."/>
            <person name="Cochrane G."/>
            <person name="Meng A."/>
            <person name="Brown T."/>
            <person name="Cohen L."/>
        </authorList>
    </citation>
    <scope>NUCLEOTIDE SEQUENCE</scope>
    <source>
        <strain evidence="4">CCCM811</strain>
    </source>
</reference>
<dbReference type="AlphaFoldDB" id="A0A6U2XSG7"/>
<evidence type="ECO:0000256" key="3">
    <source>
        <dbReference type="ARBA" id="ARBA00022927"/>
    </source>
</evidence>
<dbReference type="InterPro" id="IPR008570">
    <property type="entry name" value="ESCRT-II_cplx_Vps25-sub"/>
</dbReference>
<proteinExistence type="inferred from homology"/>
<dbReference type="InterPro" id="IPR036390">
    <property type="entry name" value="WH_DNA-bd_sf"/>
</dbReference>
<organism evidence="4">
    <name type="scientific">Lotharella globosa</name>
    <dbReference type="NCBI Taxonomy" id="91324"/>
    <lineage>
        <taxon>Eukaryota</taxon>
        <taxon>Sar</taxon>
        <taxon>Rhizaria</taxon>
        <taxon>Cercozoa</taxon>
        <taxon>Chlorarachniophyceae</taxon>
        <taxon>Lotharella</taxon>
    </lineage>
</organism>
<dbReference type="Gene3D" id="1.10.10.10">
    <property type="entry name" value="Winged helix-like DNA-binding domain superfamily/Winged helix DNA-binding domain"/>
    <property type="match status" value="1"/>
</dbReference>
<evidence type="ECO:0000256" key="1">
    <source>
        <dbReference type="ARBA" id="ARBA00009674"/>
    </source>
</evidence>
<keyword evidence="2" id="KW-0813">Transport</keyword>
<dbReference type="PANTHER" id="PTHR13149">
    <property type="entry name" value="VACUOLAR PROTEIN SORTING-ASSOCIATED PROTEIN VPS25"/>
    <property type="match status" value="1"/>
</dbReference>
<gene>
    <name evidence="4" type="ORF">LGLO00237_LOCUS34410</name>
</gene>
<accession>A0A6U2XSG7</accession>
<name>A0A6U2XSG7_9EUKA</name>
<dbReference type="GO" id="GO:0000814">
    <property type="term" value="C:ESCRT II complex"/>
    <property type="evidence" value="ECO:0007669"/>
    <property type="project" value="InterPro"/>
</dbReference>
<dbReference type="InterPro" id="IPR036388">
    <property type="entry name" value="WH-like_DNA-bd_sf"/>
</dbReference>